<organism evidence="1 2">
    <name type="scientific">Pseudomonas arsenicoxydans</name>
    <dbReference type="NCBI Taxonomy" id="702115"/>
    <lineage>
        <taxon>Bacteria</taxon>
        <taxon>Pseudomonadati</taxon>
        <taxon>Pseudomonadota</taxon>
        <taxon>Gammaproteobacteria</taxon>
        <taxon>Pseudomonadales</taxon>
        <taxon>Pseudomonadaceae</taxon>
        <taxon>Pseudomonas</taxon>
    </lineage>
</organism>
<accession>A0A502HSF5</accession>
<dbReference type="AlphaFoldDB" id="A0A502HSF5"/>
<proteinExistence type="predicted"/>
<dbReference type="EMBL" id="RCZE01000008">
    <property type="protein sequence ID" value="TPG76336.1"/>
    <property type="molecule type" value="Genomic_DNA"/>
</dbReference>
<comment type="caution">
    <text evidence="1">The sequence shown here is derived from an EMBL/GenBank/DDBJ whole genome shotgun (WGS) entry which is preliminary data.</text>
</comment>
<reference evidence="1 2" key="1">
    <citation type="journal article" date="2019" name="Environ. Microbiol.">
        <title>Species interactions and distinct microbial communities in high Arctic permafrost affected cryosols are associated with the CH4 and CO2 gas fluxes.</title>
        <authorList>
            <person name="Altshuler I."/>
            <person name="Hamel J."/>
            <person name="Turney S."/>
            <person name="Magnuson E."/>
            <person name="Levesque R."/>
            <person name="Greer C."/>
            <person name="Whyte L.G."/>
        </authorList>
    </citation>
    <scope>NUCLEOTIDE SEQUENCE [LARGE SCALE GENOMIC DNA]</scope>
    <source>
        <strain evidence="1 2">E3</strain>
    </source>
</reference>
<dbReference type="RefSeq" id="WP_140668774.1">
    <property type="nucleotide sequence ID" value="NZ_RCZE01000008.1"/>
</dbReference>
<name>A0A502HSF5_9PSED</name>
<evidence type="ECO:0000313" key="1">
    <source>
        <dbReference type="EMBL" id="TPG76336.1"/>
    </source>
</evidence>
<evidence type="ECO:0000313" key="2">
    <source>
        <dbReference type="Proteomes" id="UP000317933"/>
    </source>
</evidence>
<protein>
    <submittedName>
        <fullName evidence="1">Uncharacterized protein</fullName>
    </submittedName>
</protein>
<sequence>MPTSYADSAQAREWDRRYDAWGREKKAQPEEFHDYEAAEQMRSEALEERAERQLAERKASAKRISAAVDKIGEFYGLKEKPNDPGS</sequence>
<dbReference type="Proteomes" id="UP000317933">
    <property type="component" value="Unassembled WGS sequence"/>
</dbReference>
<gene>
    <name evidence="1" type="ORF">EAH78_18410</name>
</gene>